<evidence type="ECO:0000256" key="3">
    <source>
        <dbReference type="ARBA" id="ARBA00020352"/>
    </source>
</evidence>
<evidence type="ECO:0000256" key="6">
    <source>
        <dbReference type="ARBA" id="ARBA00022705"/>
    </source>
</evidence>
<dbReference type="GO" id="GO:0045004">
    <property type="term" value="P:DNA replication proofreading"/>
    <property type="evidence" value="ECO:0007669"/>
    <property type="project" value="TreeGrafter"/>
</dbReference>
<reference evidence="15" key="1">
    <citation type="submission" date="2018-07" db="EMBL/GenBank/DDBJ databases">
        <authorList>
            <person name="Quirk P.G."/>
            <person name="Krulwich T.A."/>
        </authorList>
    </citation>
    <scope>NUCLEOTIDE SEQUENCE</scope>
</reference>
<keyword evidence="7" id="KW-0540">Nuclease</keyword>
<evidence type="ECO:0000259" key="14">
    <source>
        <dbReference type="SMART" id="SM00479"/>
    </source>
</evidence>
<evidence type="ECO:0000256" key="7">
    <source>
        <dbReference type="ARBA" id="ARBA00022722"/>
    </source>
</evidence>
<comment type="cofactor">
    <cofactor evidence="2">
        <name>Mg(2+)</name>
        <dbReference type="ChEBI" id="CHEBI:18420"/>
    </cofactor>
</comment>
<evidence type="ECO:0000256" key="1">
    <source>
        <dbReference type="ARBA" id="ARBA00001936"/>
    </source>
</evidence>
<dbReference type="FunFam" id="3.30.420.10:FF:000012">
    <property type="entry name" value="DNA polymerase III subunit epsilon"/>
    <property type="match status" value="1"/>
</dbReference>
<gene>
    <name evidence="15" type="primary">dnaQ</name>
    <name evidence="15" type="ORF">DF3PB_840012</name>
</gene>
<dbReference type="InterPro" id="IPR036397">
    <property type="entry name" value="RNaseH_sf"/>
</dbReference>
<evidence type="ECO:0000256" key="5">
    <source>
        <dbReference type="ARBA" id="ARBA00022695"/>
    </source>
</evidence>
<evidence type="ECO:0000256" key="8">
    <source>
        <dbReference type="ARBA" id="ARBA00022723"/>
    </source>
</evidence>
<dbReference type="InterPro" id="IPR006309">
    <property type="entry name" value="DnaQ_proteo"/>
</dbReference>
<dbReference type="GO" id="GO:0008408">
    <property type="term" value="F:3'-5' exonuclease activity"/>
    <property type="evidence" value="ECO:0007669"/>
    <property type="project" value="TreeGrafter"/>
</dbReference>
<accession>A0A380TLW7</accession>
<keyword evidence="9" id="KW-0378">Hydrolase</keyword>
<evidence type="ECO:0000256" key="10">
    <source>
        <dbReference type="ARBA" id="ARBA00022839"/>
    </source>
</evidence>
<evidence type="ECO:0000256" key="4">
    <source>
        <dbReference type="ARBA" id="ARBA00022679"/>
    </source>
</evidence>
<dbReference type="AlphaFoldDB" id="A0A380TLW7"/>
<evidence type="ECO:0000256" key="11">
    <source>
        <dbReference type="ARBA" id="ARBA00022842"/>
    </source>
</evidence>
<dbReference type="Gene3D" id="3.30.420.10">
    <property type="entry name" value="Ribonuclease H-like superfamily/Ribonuclease H"/>
    <property type="match status" value="1"/>
</dbReference>
<keyword evidence="11" id="KW-0460">Magnesium</keyword>
<dbReference type="InterPro" id="IPR013520">
    <property type="entry name" value="Ribonucl_H"/>
</dbReference>
<dbReference type="Pfam" id="PF00929">
    <property type="entry name" value="RNase_T"/>
    <property type="match status" value="1"/>
</dbReference>
<keyword evidence="6" id="KW-0235">DNA replication</keyword>
<dbReference type="GO" id="GO:0003887">
    <property type="term" value="F:DNA-directed DNA polymerase activity"/>
    <property type="evidence" value="ECO:0007669"/>
    <property type="project" value="UniProtKB-KW"/>
</dbReference>
<dbReference type="GO" id="GO:0005829">
    <property type="term" value="C:cytosol"/>
    <property type="evidence" value="ECO:0007669"/>
    <property type="project" value="TreeGrafter"/>
</dbReference>
<keyword evidence="5 15" id="KW-0548">Nucleotidyltransferase</keyword>
<evidence type="ECO:0000256" key="12">
    <source>
        <dbReference type="ARBA" id="ARBA00022932"/>
    </source>
</evidence>
<name>A0A380TLW7_9ZZZZ</name>
<evidence type="ECO:0000256" key="13">
    <source>
        <dbReference type="ARBA" id="ARBA00023211"/>
    </source>
</evidence>
<dbReference type="NCBIfam" id="TIGR00573">
    <property type="entry name" value="dnaq"/>
    <property type="match status" value="1"/>
</dbReference>
<proteinExistence type="predicted"/>
<dbReference type="InterPro" id="IPR006054">
    <property type="entry name" value="DnaQ"/>
</dbReference>
<dbReference type="GO" id="GO:0003677">
    <property type="term" value="F:DNA binding"/>
    <property type="evidence" value="ECO:0007669"/>
    <property type="project" value="InterPro"/>
</dbReference>
<keyword evidence="10" id="KW-0269">Exonuclease</keyword>
<dbReference type="PANTHER" id="PTHR30231:SF41">
    <property type="entry name" value="DNA POLYMERASE III SUBUNIT EPSILON"/>
    <property type="match status" value="1"/>
</dbReference>
<dbReference type="EMBL" id="UIDG01000639">
    <property type="protein sequence ID" value="SUS08739.1"/>
    <property type="molecule type" value="Genomic_DNA"/>
</dbReference>
<dbReference type="InterPro" id="IPR012337">
    <property type="entry name" value="RNaseH-like_sf"/>
</dbReference>
<dbReference type="SUPFAM" id="SSF53098">
    <property type="entry name" value="Ribonuclease H-like"/>
    <property type="match status" value="1"/>
</dbReference>
<dbReference type="CDD" id="cd06131">
    <property type="entry name" value="DNA_pol_III_epsilon_Ecoli_like"/>
    <property type="match status" value="1"/>
</dbReference>
<keyword evidence="13" id="KW-0464">Manganese</keyword>
<dbReference type="SMART" id="SM00479">
    <property type="entry name" value="EXOIII"/>
    <property type="match status" value="1"/>
</dbReference>
<keyword evidence="4 15" id="KW-0808">Transferase</keyword>
<sequence length="223" mass="24300">MREIVLDTETTGLDPQNGDRIVEIGCLELLNHVPTGRHFHTYLNPDRPMPAEAFAVHGLSDAHLKDQPRFAAVVEAFLTFLGESPLVIHNAAFDLGFINAELGRLGLTALPAQRAIDTVHLARKAYPGLPANLDALCRRFQIDTSARTQHGALTDAKLLAEVYLQLKGGRQPGLALVSSRAAKGTADPRPKRTPRLLAPTPAEEAAHKALIGRLKDPLWGRLR</sequence>
<comment type="cofactor">
    <cofactor evidence="1">
        <name>Mn(2+)</name>
        <dbReference type="ChEBI" id="CHEBI:29035"/>
    </cofactor>
</comment>
<protein>
    <recommendedName>
        <fullName evidence="3">DNA polymerase III subunit epsilon</fullName>
    </recommendedName>
</protein>
<evidence type="ECO:0000256" key="9">
    <source>
        <dbReference type="ARBA" id="ARBA00022801"/>
    </source>
</evidence>
<evidence type="ECO:0000313" key="15">
    <source>
        <dbReference type="EMBL" id="SUS08739.1"/>
    </source>
</evidence>
<keyword evidence="8" id="KW-0479">Metal-binding</keyword>
<keyword evidence="12" id="KW-0239">DNA-directed DNA polymerase</keyword>
<dbReference type="NCBIfam" id="TIGR01406">
    <property type="entry name" value="dnaQ_proteo"/>
    <property type="match status" value="1"/>
</dbReference>
<dbReference type="NCBIfam" id="NF004316">
    <property type="entry name" value="PRK05711.1"/>
    <property type="match status" value="1"/>
</dbReference>
<dbReference type="PANTHER" id="PTHR30231">
    <property type="entry name" value="DNA POLYMERASE III SUBUNIT EPSILON"/>
    <property type="match status" value="1"/>
</dbReference>
<organism evidence="15">
    <name type="scientific">metagenome</name>
    <dbReference type="NCBI Taxonomy" id="256318"/>
    <lineage>
        <taxon>unclassified sequences</taxon>
        <taxon>metagenomes</taxon>
    </lineage>
</organism>
<feature type="domain" description="Exonuclease" evidence="14">
    <location>
        <begin position="2"/>
        <end position="172"/>
    </location>
</feature>
<dbReference type="GO" id="GO:0046872">
    <property type="term" value="F:metal ion binding"/>
    <property type="evidence" value="ECO:0007669"/>
    <property type="project" value="UniProtKB-KW"/>
</dbReference>
<evidence type="ECO:0000256" key="2">
    <source>
        <dbReference type="ARBA" id="ARBA00001946"/>
    </source>
</evidence>